<accession>A0A5S9P3S9</accession>
<sequence>MKRTAPLRLLIPAMLVAMTAGALAQSAPSPAKVCADRWNEIKAKNQTGDQTYRDFSQKCLVDVGGKAAKTDSGKTDSGKADSGKSDSGARTATPAADSAPKRTTPTGPNATAAQPTIKQCADRWNEMKAKNQTGNQTYRDFAQQCLAGSPAAIKEDAAPKNEGKDGAAKPRTSVPSVSSRQTSEAAGRKSKDSDENDREALNRCNSEWQDYKAKNSLSGAKAWHVFMARCLP</sequence>
<dbReference type="EMBL" id="CACSAS010000001">
    <property type="protein sequence ID" value="CAA0097932.1"/>
    <property type="molecule type" value="Genomic_DNA"/>
</dbReference>
<evidence type="ECO:0000313" key="4">
    <source>
        <dbReference type="Proteomes" id="UP000433050"/>
    </source>
</evidence>
<feature type="region of interest" description="Disordered" evidence="1">
    <location>
        <begin position="64"/>
        <end position="115"/>
    </location>
</feature>
<proteinExistence type="predicted"/>
<protein>
    <recommendedName>
        <fullName evidence="5">PsiF repeat-containing protein</fullName>
    </recommendedName>
</protein>
<dbReference type="RefSeq" id="WP_159598890.1">
    <property type="nucleotide sequence ID" value="NZ_CACSAS010000001.1"/>
</dbReference>
<evidence type="ECO:0000256" key="1">
    <source>
        <dbReference type="SAM" id="MobiDB-lite"/>
    </source>
</evidence>
<keyword evidence="2" id="KW-0732">Signal</keyword>
<keyword evidence="4" id="KW-1185">Reference proteome</keyword>
<name>A0A5S9P3S9_9HYPH</name>
<dbReference type="Proteomes" id="UP000433050">
    <property type="component" value="Unassembled WGS sequence"/>
</dbReference>
<feature type="compositionally biased region" description="Basic and acidic residues" evidence="1">
    <location>
        <begin position="153"/>
        <end position="168"/>
    </location>
</feature>
<evidence type="ECO:0000313" key="3">
    <source>
        <dbReference type="EMBL" id="CAA0097932.1"/>
    </source>
</evidence>
<feature type="compositionally biased region" description="Basic and acidic residues" evidence="1">
    <location>
        <begin position="186"/>
        <end position="201"/>
    </location>
</feature>
<feature type="compositionally biased region" description="Basic and acidic residues" evidence="1">
    <location>
        <begin position="68"/>
        <end position="84"/>
    </location>
</feature>
<feature type="compositionally biased region" description="Polar residues" evidence="1">
    <location>
        <begin position="101"/>
        <end position="115"/>
    </location>
</feature>
<reference evidence="3 4" key="1">
    <citation type="submission" date="2019-12" db="EMBL/GenBank/DDBJ databases">
        <authorList>
            <person name="Reyes-Prieto M."/>
        </authorList>
    </citation>
    <scope>NUCLEOTIDE SEQUENCE [LARGE SCALE GENOMIC DNA]</scope>
    <source>
        <strain evidence="3">HF14-78462</strain>
    </source>
</reference>
<dbReference type="AlphaFoldDB" id="A0A5S9P3S9"/>
<gene>
    <name evidence="3" type="ORF">STARVERO_02218</name>
</gene>
<feature type="compositionally biased region" description="Polar residues" evidence="1">
    <location>
        <begin position="173"/>
        <end position="184"/>
    </location>
</feature>
<feature type="chain" id="PRO_5025057715" description="PsiF repeat-containing protein" evidence="2">
    <location>
        <begin position="25"/>
        <end position="232"/>
    </location>
</feature>
<evidence type="ECO:0000256" key="2">
    <source>
        <dbReference type="SAM" id="SignalP"/>
    </source>
</evidence>
<evidence type="ECO:0008006" key="5">
    <source>
        <dbReference type="Google" id="ProtNLM"/>
    </source>
</evidence>
<feature type="region of interest" description="Disordered" evidence="1">
    <location>
        <begin position="150"/>
        <end position="208"/>
    </location>
</feature>
<organism evidence="3 4">
    <name type="scientific">Starkeya nomas</name>
    <dbReference type="NCBI Taxonomy" id="2666134"/>
    <lineage>
        <taxon>Bacteria</taxon>
        <taxon>Pseudomonadati</taxon>
        <taxon>Pseudomonadota</taxon>
        <taxon>Alphaproteobacteria</taxon>
        <taxon>Hyphomicrobiales</taxon>
        <taxon>Xanthobacteraceae</taxon>
        <taxon>Starkeya</taxon>
    </lineage>
</organism>
<feature type="signal peptide" evidence="2">
    <location>
        <begin position="1"/>
        <end position="24"/>
    </location>
</feature>